<evidence type="ECO:0000313" key="2">
    <source>
        <dbReference type="EMBL" id="CAD9499237.1"/>
    </source>
</evidence>
<dbReference type="EMBL" id="HBGQ01076507">
    <property type="protein sequence ID" value="CAD9499237.1"/>
    <property type="molecule type" value="Transcribed_RNA"/>
</dbReference>
<organism evidence="2">
    <name type="scientific">Alexandrium andersonii</name>
    <dbReference type="NCBI Taxonomy" id="327968"/>
    <lineage>
        <taxon>Eukaryota</taxon>
        <taxon>Sar</taxon>
        <taxon>Alveolata</taxon>
        <taxon>Dinophyceae</taxon>
        <taxon>Gonyaulacales</taxon>
        <taxon>Pyrocystaceae</taxon>
        <taxon>Alexandrium</taxon>
    </lineage>
</organism>
<sequence length="185" mass="20212">MANSNMGFVWRPRCIEDTVDAGVHPVVAAMRLAQKAAPTGNGQIVGGMDLKAQPWKSKEAPVGGYTYNKRNGPASAVAATDPTQQIERLTGMGMNPQDFFKLAKSTGLNPVKDVLKSKSTVDLPTKKAQSGKEKKKKKKEVEEEEAPAEEPPKKKKKRKAEEEEEAEAPAEEAPKKKKKRKDSEA</sequence>
<accession>A0A7S2MS95</accession>
<proteinExistence type="predicted"/>
<feature type="region of interest" description="Disordered" evidence="1">
    <location>
        <begin position="119"/>
        <end position="185"/>
    </location>
</feature>
<protein>
    <submittedName>
        <fullName evidence="2">Uncharacterized protein</fullName>
    </submittedName>
</protein>
<gene>
    <name evidence="2" type="ORF">AAND1436_LOCUS36664</name>
</gene>
<reference evidence="2" key="1">
    <citation type="submission" date="2021-01" db="EMBL/GenBank/DDBJ databases">
        <authorList>
            <person name="Corre E."/>
            <person name="Pelletier E."/>
            <person name="Niang G."/>
            <person name="Scheremetjew M."/>
            <person name="Finn R."/>
            <person name="Kale V."/>
            <person name="Holt S."/>
            <person name="Cochrane G."/>
            <person name="Meng A."/>
            <person name="Brown T."/>
            <person name="Cohen L."/>
        </authorList>
    </citation>
    <scope>NUCLEOTIDE SEQUENCE</scope>
    <source>
        <strain evidence="2">CCMP2222</strain>
    </source>
</reference>
<feature type="compositionally biased region" description="Basic residues" evidence="1">
    <location>
        <begin position="175"/>
        <end position="185"/>
    </location>
</feature>
<dbReference type="AlphaFoldDB" id="A0A7S2MS95"/>
<name>A0A7S2MS95_9DINO</name>
<evidence type="ECO:0000256" key="1">
    <source>
        <dbReference type="SAM" id="MobiDB-lite"/>
    </source>
</evidence>